<name>A0A3M6TE88_POCDA</name>
<gene>
    <name evidence="1" type="ORF">pdam_00008060</name>
</gene>
<dbReference type="EMBL" id="RCHS01003789">
    <property type="protein sequence ID" value="RMX39706.1"/>
    <property type="molecule type" value="Genomic_DNA"/>
</dbReference>
<dbReference type="AlphaFoldDB" id="A0A3M6TE88"/>
<evidence type="ECO:0000313" key="1">
    <source>
        <dbReference type="EMBL" id="RMX39706.1"/>
    </source>
</evidence>
<feature type="non-terminal residue" evidence="1">
    <location>
        <position position="71"/>
    </location>
</feature>
<sequence length="71" mass="8022">MISDNLMLNDDKTEFMFKILLITFKVLQGSAPKNLYDLISVLPPSHNDLQQNNEGILKSTPKHFTKATMGD</sequence>
<comment type="caution">
    <text evidence="1">The sequence shown here is derived from an EMBL/GenBank/DDBJ whole genome shotgun (WGS) entry which is preliminary data.</text>
</comment>
<keyword evidence="2" id="KW-1185">Reference proteome</keyword>
<reference evidence="1 2" key="1">
    <citation type="journal article" date="2018" name="Sci. Rep.">
        <title>Comparative analysis of the Pocillopora damicornis genome highlights role of immune system in coral evolution.</title>
        <authorList>
            <person name="Cunning R."/>
            <person name="Bay R.A."/>
            <person name="Gillette P."/>
            <person name="Baker A.C."/>
            <person name="Traylor-Knowles N."/>
        </authorList>
    </citation>
    <scope>NUCLEOTIDE SEQUENCE [LARGE SCALE GENOMIC DNA]</scope>
    <source>
        <strain evidence="1">RSMAS</strain>
        <tissue evidence="1">Whole animal</tissue>
    </source>
</reference>
<accession>A0A3M6TE88</accession>
<dbReference type="Proteomes" id="UP000275408">
    <property type="component" value="Unassembled WGS sequence"/>
</dbReference>
<evidence type="ECO:0000313" key="2">
    <source>
        <dbReference type="Proteomes" id="UP000275408"/>
    </source>
</evidence>
<protein>
    <submittedName>
        <fullName evidence="1">Uncharacterized protein</fullName>
    </submittedName>
</protein>
<organism evidence="1 2">
    <name type="scientific">Pocillopora damicornis</name>
    <name type="common">Cauliflower coral</name>
    <name type="synonym">Millepora damicornis</name>
    <dbReference type="NCBI Taxonomy" id="46731"/>
    <lineage>
        <taxon>Eukaryota</taxon>
        <taxon>Metazoa</taxon>
        <taxon>Cnidaria</taxon>
        <taxon>Anthozoa</taxon>
        <taxon>Hexacorallia</taxon>
        <taxon>Scleractinia</taxon>
        <taxon>Astrocoeniina</taxon>
        <taxon>Pocilloporidae</taxon>
        <taxon>Pocillopora</taxon>
    </lineage>
</organism>
<proteinExistence type="predicted"/>